<dbReference type="RefSeq" id="WP_197554088.1">
    <property type="nucleotide sequence ID" value="NZ_CP063212.1"/>
</dbReference>
<name>A0A7M1R1M7_9ACTO</name>
<evidence type="ECO:0000313" key="2">
    <source>
        <dbReference type="Proteomes" id="UP000594961"/>
    </source>
</evidence>
<proteinExistence type="predicted"/>
<reference evidence="1 2" key="1">
    <citation type="submission" date="2020-10" db="EMBL/GenBank/DDBJ databases">
        <title>Trueperella pecoris sp. nov. isolated from bovine and porcine specimens.</title>
        <authorList>
            <person name="Schoenecker L."/>
            <person name="Schnydrig P."/>
            <person name="Brodard I."/>
            <person name="Thomann A."/>
            <person name="Hemphill A."/>
            <person name="Rodriguez-Campos S."/>
            <person name="Perreten V."/>
            <person name="Jores J."/>
            <person name="Kittl S."/>
        </authorList>
    </citation>
    <scope>NUCLEOTIDE SEQUENCE [LARGE SCALE GENOMIC DNA]</scope>
    <source>
        <strain evidence="1 2">19OD0592</strain>
    </source>
</reference>
<dbReference type="AlphaFoldDB" id="A0A7M1R1M7"/>
<organism evidence="1 2">
    <name type="scientific">Trueperella pecoris</name>
    <dbReference type="NCBI Taxonomy" id="2733571"/>
    <lineage>
        <taxon>Bacteria</taxon>
        <taxon>Bacillati</taxon>
        <taxon>Actinomycetota</taxon>
        <taxon>Actinomycetes</taxon>
        <taxon>Actinomycetales</taxon>
        <taxon>Actinomycetaceae</taxon>
        <taxon>Trueperella</taxon>
    </lineage>
</organism>
<accession>A0A7M1R1M7</accession>
<gene>
    <name evidence="1" type="ORF">INS90_01840</name>
</gene>
<protein>
    <submittedName>
        <fullName evidence="1">Uncharacterized protein</fullName>
    </submittedName>
</protein>
<sequence length="105" mass="11375">MMRDGDVFEGIPWANLALLGSAGLTTKTACQIRGMSPQKASGAPTQLKEAGIMGTRSIARGTQAYIALDVLDLVRHAERALVPTRFDARVSPPNRPVLERPFDTR</sequence>
<evidence type="ECO:0000313" key="1">
    <source>
        <dbReference type="EMBL" id="QOR48063.1"/>
    </source>
</evidence>
<dbReference type="Proteomes" id="UP000594961">
    <property type="component" value="Chromosome"/>
</dbReference>
<dbReference type="EMBL" id="CP063212">
    <property type="protein sequence ID" value="QOR48063.1"/>
    <property type="molecule type" value="Genomic_DNA"/>
</dbReference>